<dbReference type="Proteomes" id="UP000313359">
    <property type="component" value="Unassembled WGS sequence"/>
</dbReference>
<gene>
    <name evidence="2" type="ORF">L227DRAFT_656900</name>
</gene>
<feature type="compositionally biased region" description="Basic and acidic residues" evidence="1">
    <location>
        <begin position="205"/>
        <end position="216"/>
    </location>
</feature>
<evidence type="ECO:0008006" key="4">
    <source>
        <dbReference type="Google" id="ProtNLM"/>
    </source>
</evidence>
<dbReference type="InterPro" id="IPR011009">
    <property type="entry name" value="Kinase-like_dom_sf"/>
</dbReference>
<feature type="region of interest" description="Disordered" evidence="1">
    <location>
        <begin position="185"/>
        <end position="222"/>
    </location>
</feature>
<name>A0A5C2RWW4_9APHY</name>
<sequence>MYGCYVGITQDGHTGVLVLQYCGVPLTVELKYYSGNVRFQAVNALLAIHKAGVQHNDFVERNLVVVKDVDGDPYVRVVDFGRSCEHTCPEELDVIKLYDRAPWKGSFKCYELYDVCTGAEVWTDRCAIYFYRPIPIEYATSVDSILAYAGFPPGESESNARKVAQEAINDINLWWRRRKARDANPASIDLEDNDSNNNTNNADDNDNHDNNLNHSDDDGDAE</sequence>
<protein>
    <recommendedName>
        <fullName evidence="4">Protein kinase domain-containing protein</fullName>
    </recommendedName>
</protein>
<organism evidence="2 3">
    <name type="scientific">Lentinus tigrinus ALCF2SS1-6</name>
    <dbReference type="NCBI Taxonomy" id="1328759"/>
    <lineage>
        <taxon>Eukaryota</taxon>
        <taxon>Fungi</taxon>
        <taxon>Dikarya</taxon>
        <taxon>Basidiomycota</taxon>
        <taxon>Agaricomycotina</taxon>
        <taxon>Agaricomycetes</taxon>
        <taxon>Polyporales</taxon>
        <taxon>Polyporaceae</taxon>
        <taxon>Lentinus</taxon>
    </lineage>
</organism>
<accession>A0A5C2RWW4</accession>
<proteinExistence type="predicted"/>
<reference evidence="2" key="1">
    <citation type="journal article" date="2018" name="Genome Biol. Evol.">
        <title>Genomics and development of Lentinus tigrinus, a white-rot wood-decaying mushroom with dimorphic fruiting bodies.</title>
        <authorList>
            <person name="Wu B."/>
            <person name="Xu Z."/>
            <person name="Knudson A."/>
            <person name="Carlson A."/>
            <person name="Chen N."/>
            <person name="Kovaka S."/>
            <person name="LaButti K."/>
            <person name="Lipzen A."/>
            <person name="Pennachio C."/>
            <person name="Riley R."/>
            <person name="Schakwitz W."/>
            <person name="Umezawa K."/>
            <person name="Ohm R.A."/>
            <person name="Grigoriev I.V."/>
            <person name="Nagy L.G."/>
            <person name="Gibbons J."/>
            <person name="Hibbett D."/>
        </authorList>
    </citation>
    <scope>NUCLEOTIDE SEQUENCE [LARGE SCALE GENOMIC DNA]</scope>
    <source>
        <strain evidence="2">ALCF2SS1-6</strain>
    </source>
</reference>
<evidence type="ECO:0000256" key="1">
    <source>
        <dbReference type="SAM" id="MobiDB-lite"/>
    </source>
</evidence>
<dbReference type="OrthoDB" id="3271031at2759"/>
<evidence type="ECO:0000313" key="3">
    <source>
        <dbReference type="Proteomes" id="UP000313359"/>
    </source>
</evidence>
<dbReference type="SUPFAM" id="SSF56112">
    <property type="entry name" value="Protein kinase-like (PK-like)"/>
    <property type="match status" value="1"/>
</dbReference>
<dbReference type="AlphaFoldDB" id="A0A5C2RWW4"/>
<dbReference type="EMBL" id="ML122295">
    <property type="protein sequence ID" value="RPD55455.1"/>
    <property type="molecule type" value="Genomic_DNA"/>
</dbReference>
<evidence type="ECO:0000313" key="2">
    <source>
        <dbReference type="EMBL" id="RPD55455.1"/>
    </source>
</evidence>
<keyword evidence="3" id="KW-1185">Reference proteome</keyword>